<dbReference type="PANTHER" id="PTHR18896">
    <property type="entry name" value="PHOSPHOLIPASE D"/>
    <property type="match status" value="1"/>
</dbReference>
<dbReference type="GO" id="GO:0060627">
    <property type="term" value="P:regulation of vesicle-mediated transport"/>
    <property type="evidence" value="ECO:0007669"/>
    <property type="project" value="TreeGrafter"/>
</dbReference>
<keyword evidence="2" id="KW-0443">Lipid metabolism</keyword>
<dbReference type="GO" id="GO:0009395">
    <property type="term" value="P:phospholipid catabolic process"/>
    <property type="evidence" value="ECO:0007669"/>
    <property type="project" value="TreeGrafter"/>
</dbReference>
<evidence type="ECO:0000313" key="3">
    <source>
        <dbReference type="Proteomes" id="UP000504611"/>
    </source>
</evidence>
<dbReference type="InterPro" id="IPR015679">
    <property type="entry name" value="PLipase_D_fam"/>
</dbReference>
<organism evidence="3 4">
    <name type="scientific">Notothenia coriiceps</name>
    <name type="common">black rockcod</name>
    <dbReference type="NCBI Taxonomy" id="8208"/>
    <lineage>
        <taxon>Eukaryota</taxon>
        <taxon>Metazoa</taxon>
        <taxon>Chordata</taxon>
        <taxon>Craniata</taxon>
        <taxon>Vertebrata</taxon>
        <taxon>Euteleostomi</taxon>
        <taxon>Actinopterygii</taxon>
        <taxon>Neopterygii</taxon>
        <taxon>Teleostei</taxon>
        <taxon>Neoteleostei</taxon>
        <taxon>Acanthomorphata</taxon>
        <taxon>Eupercaria</taxon>
        <taxon>Perciformes</taxon>
        <taxon>Notothenioidei</taxon>
        <taxon>Nototheniidae</taxon>
        <taxon>Notothenia</taxon>
    </lineage>
</organism>
<reference evidence="4" key="1">
    <citation type="submission" date="2025-08" db="UniProtKB">
        <authorList>
            <consortium name="RefSeq"/>
        </authorList>
    </citation>
    <scope>IDENTIFICATION</scope>
    <source>
        <tissue evidence="4">Muscle</tissue>
    </source>
</reference>
<dbReference type="GeneID" id="104953140"/>
<evidence type="ECO:0000256" key="2">
    <source>
        <dbReference type="ARBA" id="ARBA00023098"/>
    </source>
</evidence>
<dbReference type="Proteomes" id="UP000504611">
    <property type="component" value="Unplaced"/>
</dbReference>
<evidence type="ECO:0000313" key="4">
    <source>
        <dbReference type="RefSeq" id="XP_010778370.1"/>
    </source>
</evidence>
<dbReference type="AlphaFoldDB" id="A0A6I9NTZ3"/>
<gene>
    <name evidence="4" type="primary">LOC104953140</name>
</gene>
<accession>A0A6I9NTZ3</accession>
<dbReference type="Gene3D" id="3.30.870.10">
    <property type="entry name" value="Endonuclease Chain A"/>
    <property type="match status" value="1"/>
</dbReference>
<dbReference type="PANTHER" id="PTHR18896:SF121">
    <property type="entry name" value="PHOSPHOLIPASE D2"/>
    <property type="match status" value="1"/>
</dbReference>
<sequence>MCRGEHSILSRLNEVMDQWTEYISFCGLRTHSQLCESLVTELIYVHSKFLIADDRCYIIGESSAWHKLIQRHIIILTLSCQ</sequence>
<evidence type="ECO:0000256" key="1">
    <source>
        <dbReference type="ARBA" id="ARBA00022737"/>
    </source>
</evidence>
<protein>
    <submittedName>
        <fullName evidence="4">Phospholipase D1-like</fullName>
    </submittedName>
</protein>
<keyword evidence="1" id="KW-0677">Repeat</keyword>
<dbReference type="OrthoDB" id="14911at2759"/>
<dbReference type="RefSeq" id="XP_010778370.1">
    <property type="nucleotide sequence ID" value="XM_010780068.1"/>
</dbReference>
<proteinExistence type="predicted"/>
<dbReference type="GO" id="GO:0004630">
    <property type="term" value="F:phospholipase D activity"/>
    <property type="evidence" value="ECO:0007669"/>
    <property type="project" value="TreeGrafter"/>
</dbReference>
<dbReference type="KEGG" id="ncc:104953140"/>
<name>A0A6I9NTZ3_9TELE</name>
<keyword evidence="3" id="KW-1185">Reference proteome</keyword>